<accession>A0A4Q9PQL9</accession>
<feature type="signal peptide" evidence="1">
    <location>
        <begin position="1"/>
        <end position="20"/>
    </location>
</feature>
<keyword evidence="3" id="KW-1185">Reference proteome</keyword>
<dbReference type="Proteomes" id="UP000292082">
    <property type="component" value="Unassembled WGS sequence"/>
</dbReference>
<evidence type="ECO:0000313" key="3">
    <source>
        <dbReference type="Proteomes" id="UP000292082"/>
    </source>
</evidence>
<protein>
    <submittedName>
        <fullName evidence="2">Uncharacterized protein</fullName>
    </submittedName>
</protein>
<dbReference type="AlphaFoldDB" id="A0A4Q9PQL9"/>
<dbReference type="Gene3D" id="2.40.160.20">
    <property type="match status" value="1"/>
</dbReference>
<feature type="chain" id="PRO_5021031868" evidence="1">
    <location>
        <begin position="21"/>
        <end position="168"/>
    </location>
</feature>
<proteinExistence type="predicted"/>
<evidence type="ECO:0000313" key="2">
    <source>
        <dbReference type="EMBL" id="TBU56641.1"/>
    </source>
</evidence>
<keyword evidence="1" id="KW-0732">Signal</keyword>
<sequence length="168" mass="17902">MRSHLYLQALSLAGIVVVTAATVASQTSDLPPEFEAVFAGQMIGAPYTNTTGPFGLRVHAPLFGGNLTDVTSGEVVATMLPTADDGLIIGSATLFSYWVLPYVWETDGKLASMTVRGVGNTTGHSYCYVHVETDSSAYSWMNSNFFIMKTVGTAEPLVHNITLYGVAN</sequence>
<organism evidence="2 3">
    <name type="scientific">Dichomitus squalens</name>
    <dbReference type="NCBI Taxonomy" id="114155"/>
    <lineage>
        <taxon>Eukaryota</taxon>
        <taxon>Fungi</taxon>
        <taxon>Dikarya</taxon>
        <taxon>Basidiomycota</taxon>
        <taxon>Agaricomycotina</taxon>
        <taxon>Agaricomycetes</taxon>
        <taxon>Polyporales</taxon>
        <taxon>Polyporaceae</taxon>
        <taxon>Dichomitus</taxon>
    </lineage>
</organism>
<name>A0A4Q9PQL9_9APHY</name>
<reference evidence="2 3" key="1">
    <citation type="submission" date="2019-01" db="EMBL/GenBank/DDBJ databases">
        <title>Draft genome sequences of three monokaryotic isolates of the white-rot basidiomycete fungus Dichomitus squalens.</title>
        <authorList>
            <consortium name="DOE Joint Genome Institute"/>
            <person name="Lopez S.C."/>
            <person name="Andreopoulos B."/>
            <person name="Pangilinan J."/>
            <person name="Lipzen A."/>
            <person name="Riley R."/>
            <person name="Ahrendt S."/>
            <person name="Ng V."/>
            <person name="Barry K."/>
            <person name="Daum C."/>
            <person name="Grigoriev I.V."/>
            <person name="Hilden K.S."/>
            <person name="Makela M.R."/>
            <person name="de Vries R.P."/>
        </authorList>
    </citation>
    <scope>NUCLEOTIDE SEQUENCE [LARGE SCALE GENOMIC DNA]</scope>
    <source>
        <strain evidence="2 3">CBS 464.89</strain>
    </source>
</reference>
<evidence type="ECO:0000256" key="1">
    <source>
        <dbReference type="SAM" id="SignalP"/>
    </source>
</evidence>
<dbReference type="EMBL" id="ML145148">
    <property type="protein sequence ID" value="TBU56641.1"/>
    <property type="molecule type" value="Genomic_DNA"/>
</dbReference>
<gene>
    <name evidence="2" type="ORF">BD310DRAFT_1023396</name>
</gene>